<keyword evidence="2" id="KW-1133">Transmembrane helix</keyword>
<evidence type="ECO:0000256" key="2">
    <source>
        <dbReference type="SAM" id="Phobius"/>
    </source>
</evidence>
<evidence type="ECO:0000259" key="4">
    <source>
        <dbReference type="Pfam" id="PF09972"/>
    </source>
</evidence>
<dbReference type="InterPro" id="IPR018702">
    <property type="entry name" value="DUF2207"/>
</dbReference>
<evidence type="ECO:0000313" key="6">
    <source>
        <dbReference type="EMBL" id="KRN07087.1"/>
    </source>
</evidence>
<name>A0A0R2DSY4_9LACO</name>
<keyword evidence="2" id="KW-0472">Membrane</keyword>
<feature type="transmembrane region" description="Helical" evidence="2">
    <location>
        <begin position="415"/>
        <end position="434"/>
    </location>
</feature>
<dbReference type="PATRIC" id="fig|1423806.3.peg.667"/>
<evidence type="ECO:0000313" key="7">
    <source>
        <dbReference type="Proteomes" id="UP000050961"/>
    </source>
</evidence>
<reference evidence="6 7" key="1">
    <citation type="journal article" date="2015" name="Genome Announc.">
        <title>Expanding the biotechnology potential of lactobacilli through comparative genomics of 213 strains and associated genera.</title>
        <authorList>
            <person name="Sun Z."/>
            <person name="Harris H.M."/>
            <person name="McCann A."/>
            <person name="Guo C."/>
            <person name="Argimon S."/>
            <person name="Zhang W."/>
            <person name="Yang X."/>
            <person name="Jeffery I.B."/>
            <person name="Cooney J.C."/>
            <person name="Kagawa T.F."/>
            <person name="Liu W."/>
            <person name="Song Y."/>
            <person name="Salvetti E."/>
            <person name="Wrobel A."/>
            <person name="Rasinkangas P."/>
            <person name="Parkhill J."/>
            <person name="Rea M.C."/>
            <person name="O'Sullivan O."/>
            <person name="Ritari J."/>
            <person name="Douillard F.P."/>
            <person name="Paul Ross R."/>
            <person name="Yang R."/>
            <person name="Briner A.E."/>
            <person name="Felis G.E."/>
            <person name="de Vos W.M."/>
            <person name="Barrangou R."/>
            <person name="Klaenhammer T.R."/>
            <person name="Caufield P.W."/>
            <person name="Cui Y."/>
            <person name="Zhang H."/>
            <person name="O'Toole P.W."/>
        </authorList>
    </citation>
    <scope>NUCLEOTIDE SEQUENCE [LARGE SCALE GENOMIC DNA]</scope>
    <source>
        <strain evidence="6 7">DSM 21376</strain>
    </source>
</reference>
<dbReference type="STRING" id="1423806.FD15_GL000656"/>
<comment type="caution">
    <text evidence="6">The sequence shown here is derived from an EMBL/GenBank/DDBJ whole genome shotgun (WGS) entry which is preliminary data.</text>
</comment>
<dbReference type="Pfam" id="PF09972">
    <property type="entry name" value="DUF2207"/>
    <property type="match status" value="1"/>
</dbReference>
<feature type="chain" id="PRO_5039450832" description="Integral membrane protein" evidence="3">
    <location>
        <begin position="17"/>
        <end position="589"/>
    </location>
</feature>
<feature type="coiled-coil region" evidence="1">
    <location>
        <begin position="219"/>
        <end position="246"/>
    </location>
</feature>
<evidence type="ECO:0008006" key="8">
    <source>
        <dbReference type="Google" id="ProtNLM"/>
    </source>
</evidence>
<dbReference type="Proteomes" id="UP000050961">
    <property type="component" value="Unassembled WGS sequence"/>
</dbReference>
<dbReference type="AlphaFoldDB" id="A0A0R2DSY4"/>
<feature type="signal peptide" evidence="3">
    <location>
        <begin position="1"/>
        <end position="16"/>
    </location>
</feature>
<feature type="domain" description="DUF2207" evidence="4">
    <location>
        <begin position="21"/>
        <end position="206"/>
    </location>
</feature>
<dbReference type="EMBL" id="AYZF01000008">
    <property type="protein sequence ID" value="KRN07087.1"/>
    <property type="molecule type" value="Genomic_DNA"/>
</dbReference>
<keyword evidence="2" id="KW-0812">Transmembrane</keyword>
<gene>
    <name evidence="6" type="ORF">FD15_GL000656</name>
</gene>
<protein>
    <recommendedName>
        <fullName evidence="8">Integral membrane protein</fullName>
    </recommendedName>
</protein>
<evidence type="ECO:0000256" key="1">
    <source>
        <dbReference type="SAM" id="Coils"/>
    </source>
</evidence>
<organism evidence="6 7">
    <name type="scientific">Liquorilactobacillus sucicola DSM 21376 = JCM 15457</name>
    <dbReference type="NCBI Taxonomy" id="1423806"/>
    <lineage>
        <taxon>Bacteria</taxon>
        <taxon>Bacillati</taxon>
        <taxon>Bacillota</taxon>
        <taxon>Bacilli</taxon>
        <taxon>Lactobacillales</taxon>
        <taxon>Lactobacillaceae</taxon>
        <taxon>Liquorilactobacillus</taxon>
    </lineage>
</organism>
<sequence length="589" mass="66587">MALCGFLLFFITPAQADDTYEITQYHVDVNVLKNGDAELTQKITYDFDGDFHGVYYNQDLRGIKGVSNINVSAVQNGTTINMNQSSTGDNNTYTLEQTEDNLKIKLFHAISDETATFTYHYLLHGVVTNYKDTAELNWKIIGEKWDVPLKNVLIKIQLPQKNIKELQGWTHGKLDGQTTVKRTAGQVLIKLDENPENQFVESHLLFPNNVTPDNPNRVNKSIKKNVQRQEAELARQANEKRKRSERRSTIIKYLLLGLSLLSVGGWWLWRWRNPGNPQKPLPPVVHSYEIPEYSAEVTQAIIEDDQPNSKTFSAYLLELAAAKKIAIKKTGTKKDDYEVVLLEENLLKENKLLKVLFNEVGDGSKFSLKQLNKFGKRQRNSTKLQNSFSEWRKRVFKQARKSGYHDAVNAKLRTIALWSTLGSSSLLVVTMVVFWNTWVFWLLLLALIVNIVVCHFYRKKRPKYSKSGWQLLYRLLCFKKMLQDVGRFDMKKVGDLILWEQILPYAVAFGLAKKVIKELQTNFSTAELETNFGSYYPIFILGTGNFETAFNNSFTSAITSNSTSASGDSGGFSGGSSGGFGGGSGGGAF</sequence>
<dbReference type="Pfam" id="PF20990">
    <property type="entry name" value="DUF2207_C"/>
    <property type="match status" value="1"/>
</dbReference>
<proteinExistence type="predicted"/>
<keyword evidence="7" id="KW-1185">Reference proteome</keyword>
<evidence type="ECO:0000256" key="3">
    <source>
        <dbReference type="SAM" id="SignalP"/>
    </source>
</evidence>
<dbReference type="eggNOG" id="COG4907">
    <property type="taxonomic scope" value="Bacteria"/>
</dbReference>
<feature type="transmembrane region" description="Helical" evidence="2">
    <location>
        <begin position="250"/>
        <end position="269"/>
    </location>
</feature>
<dbReference type="InterPro" id="IPR048389">
    <property type="entry name" value="YciQ-like_C"/>
</dbReference>
<keyword evidence="3" id="KW-0732">Signal</keyword>
<keyword evidence="1" id="KW-0175">Coiled coil</keyword>
<evidence type="ECO:0000259" key="5">
    <source>
        <dbReference type="Pfam" id="PF20990"/>
    </source>
</evidence>
<accession>A0A0R2DSY4</accession>
<feature type="transmembrane region" description="Helical" evidence="2">
    <location>
        <begin position="440"/>
        <end position="457"/>
    </location>
</feature>
<feature type="domain" description="Predicted membrane protein YciQ-like C-terminal" evidence="5">
    <location>
        <begin position="286"/>
        <end position="519"/>
    </location>
</feature>